<evidence type="ECO:0000313" key="17">
    <source>
        <dbReference type="EMBL" id="KAI1710540.1"/>
    </source>
</evidence>
<keyword evidence="8" id="KW-0446">Lipid-binding</keyword>
<evidence type="ECO:0000256" key="10">
    <source>
        <dbReference type="ARBA" id="ARBA00023134"/>
    </source>
</evidence>
<name>A0AAD4R5C2_9BILA</name>
<keyword evidence="5 13" id="KW-0547">Nucleotide-binding</keyword>
<evidence type="ECO:0000256" key="5">
    <source>
        <dbReference type="ARBA" id="ARBA00022741"/>
    </source>
</evidence>
<dbReference type="FunFam" id="3.40.50.300:FF:000172">
    <property type="entry name" value="Dynamin-1-like protein isoform 1"/>
    <property type="match status" value="1"/>
</dbReference>
<feature type="compositionally biased region" description="Low complexity" evidence="14">
    <location>
        <begin position="607"/>
        <end position="624"/>
    </location>
</feature>
<dbReference type="GO" id="GO:0005874">
    <property type="term" value="C:microtubule"/>
    <property type="evidence" value="ECO:0007669"/>
    <property type="project" value="TreeGrafter"/>
</dbReference>
<comment type="catalytic activity">
    <reaction evidence="12">
        <text>GTP + H2O = GDP + phosphate + H(+)</text>
        <dbReference type="Rhea" id="RHEA:19669"/>
        <dbReference type="ChEBI" id="CHEBI:15377"/>
        <dbReference type="ChEBI" id="CHEBI:15378"/>
        <dbReference type="ChEBI" id="CHEBI:37565"/>
        <dbReference type="ChEBI" id="CHEBI:43474"/>
        <dbReference type="ChEBI" id="CHEBI:58189"/>
        <dbReference type="EC" id="3.6.5.5"/>
    </reaction>
</comment>
<dbReference type="Pfam" id="PF01031">
    <property type="entry name" value="Dynamin_M"/>
    <property type="match status" value="1"/>
</dbReference>
<dbReference type="GO" id="GO:0005525">
    <property type="term" value="F:GTP binding"/>
    <property type="evidence" value="ECO:0007669"/>
    <property type="project" value="UniProtKB-KW"/>
</dbReference>
<dbReference type="GO" id="GO:0008289">
    <property type="term" value="F:lipid binding"/>
    <property type="evidence" value="ECO:0007669"/>
    <property type="project" value="UniProtKB-KW"/>
</dbReference>
<dbReference type="GO" id="GO:0003924">
    <property type="term" value="F:GTPase activity"/>
    <property type="evidence" value="ECO:0007669"/>
    <property type="project" value="InterPro"/>
</dbReference>
<evidence type="ECO:0000256" key="9">
    <source>
        <dbReference type="ARBA" id="ARBA00023128"/>
    </source>
</evidence>
<dbReference type="InterPro" id="IPR027417">
    <property type="entry name" value="P-loop_NTPase"/>
</dbReference>
<feature type="domain" description="Dynamin-type G" evidence="16">
    <location>
        <begin position="24"/>
        <end position="297"/>
    </location>
</feature>
<evidence type="ECO:0000259" key="16">
    <source>
        <dbReference type="PROSITE" id="PS51718"/>
    </source>
</evidence>
<dbReference type="InterPro" id="IPR019762">
    <property type="entry name" value="Dynamin_GTPase_CS"/>
</dbReference>
<dbReference type="InterPro" id="IPR020850">
    <property type="entry name" value="GED_dom"/>
</dbReference>
<dbReference type="GO" id="GO:0000266">
    <property type="term" value="P:mitochondrial fission"/>
    <property type="evidence" value="ECO:0007669"/>
    <property type="project" value="TreeGrafter"/>
</dbReference>
<dbReference type="PROSITE" id="PS00410">
    <property type="entry name" value="G_DYNAMIN_1"/>
    <property type="match status" value="1"/>
</dbReference>
<accession>A0AAD4R5C2</accession>
<dbReference type="GO" id="GO:0048312">
    <property type="term" value="P:intracellular distribution of mitochondria"/>
    <property type="evidence" value="ECO:0007669"/>
    <property type="project" value="TreeGrafter"/>
</dbReference>
<gene>
    <name evidence="17" type="ORF">DdX_10598</name>
</gene>
<dbReference type="Gene3D" id="3.40.50.300">
    <property type="entry name" value="P-loop containing nucleotide triphosphate hydrolases"/>
    <property type="match status" value="1"/>
</dbReference>
<evidence type="ECO:0000313" key="18">
    <source>
        <dbReference type="Proteomes" id="UP001201812"/>
    </source>
</evidence>
<dbReference type="Pfam" id="PF02212">
    <property type="entry name" value="GED"/>
    <property type="match status" value="1"/>
</dbReference>
<evidence type="ECO:0000256" key="3">
    <source>
        <dbReference type="ARBA" id="ARBA00011980"/>
    </source>
</evidence>
<evidence type="ECO:0000256" key="13">
    <source>
        <dbReference type="RuleBase" id="RU003932"/>
    </source>
</evidence>
<sequence length="748" mass="83876">MESLIPVISKLQDVFATVGYREADVELPQIVVVGSQSSGKSSVIEGIVGRDFLPRGAGIVTRRPLLLHLIHVPLNSVNRQTAGDWAVFEHKNNEVFTDFELVRQEIEVETERTTGTNKGISALPINLKIYSHRVVNLSLIDLPGITKVPVGDQPADIEIQIRKMIVSFISNPNSLILAVTAANQDFATSEAMKLAREVDKEGNRTLAVLTKLDLMDHGTDALDVLTGKVVPVKLGILGVVNRSQADIKNKKTIQDCLKDEVKFLHKTYPTLASSNGIQYLSKTLNRLLIQHIRQCLPQLKMRISTMAVQCQNLLTTYGEPVTDKNKTLLQIITHFATAYTSTIEGTAKNIDTTELSGGARICYIFYETFGQALQKVDPMDCLSPVEVLTAIRNATGPRPALFVSEVSFELLVKRQIRRLEDPSLTCVDLVYEELLRIVQHCGFEIQQEMQRFPRLYERINEVVSTVLVARLSPTKEFVSNLVGVELAYINSRHPEFTDAHFATILNDVSVNSNLDGRYRNNDDVFNRKDETMEVATKNIPTNRSISPSRRKNKLSSHVSNFSGFGFRKNSDTVQMAPVNEMGASNGEDQMNNVQKNGGPSAKPSKLGGWFWSSTSSTDGSNSMGQASSETVQQQHERALNALERQYNVTAKEKRDCMVIERLIRSYFLIVRKSIQDMVPKSIMKFLVNHVRDNLQSELVRQLYNSPDIDELLKESDLMAQRRKEAAEMLEALTKANSVINEIRETHFW</sequence>
<dbReference type="SMART" id="SM00302">
    <property type="entry name" value="GED"/>
    <property type="match status" value="1"/>
</dbReference>
<dbReference type="GO" id="GO:0006897">
    <property type="term" value="P:endocytosis"/>
    <property type="evidence" value="ECO:0007669"/>
    <property type="project" value="TreeGrafter"/>
</dbReference>
<dbReference type="PRINTS" id="PR00195">
    <property type="entry name" value="DYNAMIN"/>
</dbReference>
<dbReference type="InterPro" id="IPR030381">
    <property type="entry name" value="G_DYNAMIN_dom"/>
</dbReference>
<dbReference type="Pfam" id="PF00350">
    <property type="entry name" value="Dynamin_N"/>
    <property type="match status" value="1"/>
</dbReference>
<comment type="subcellular location">
    <subcellularLocation>
        <location evidence="2">Cytoplasm</location>
        <location evidence="2">Cytosol</location>
    </subcellularLocation>
    <subcellularLocation>
        <location evidence="1">Mitochondrion outer membrane</location>
    </subcellularLocation>
</comment>
<evidence type="ECO:0000256" key="1">
    <source>
        <dbReference type="ARBA" id="ARBA00004294"/>
    </source>
</evidence>
<dbReference type="EC" id="3.6.5.5" evidence="3"/>
<keyword evidence="9" id="KW-0496">Mitochondrion</keyword>
<keyword evidence="7" id="KW-0378">Hydrolase</keyword>
<evidence type="ECO:0000256" key="4">
    <source>
        <dbReference type="ARBA" id="ARBA00022490"/>
    </source>
</evidence>
<evidence type="ECO:0000256" key="11">
    <source>
        <dbReference type="ARBA" id="ARBA00023136"/>
    </source>
</evidence>
<dbReference type="PROSITE" id="PS51718">
    <property type="entry name" value="G_DYNAMIN_2"/>
    <property type="match status" value="1"/>
</dbReference>
<proteinExistence type="inferred from homology"/>
<evidence type="ECO:0000256" key="8">
    <source>
        <dbReference type="ARBA" id="ARBA00023121"/>
    </source>
</evidence>
<dbReference type="EMBL" id="JAKKPZ010000025">
    <property type="protein sequence ID" value="KAI1710540.1"/>
    <property type="molecule type" value="Genomic_DNA"/>
</dbReference>
<evidence type="ECO:0000256" key="12">
    <source>
        <dbReference type="ARBA" id="ARBA00048040"/>
    </source>
</evidence>
<dbReference type="PROSITE" id="PS51388">
    <property type="entry name" value="GED"/>
    <property type="match status" value="1"/>
</dbReference>
<protein>
    <recommendedName>
        <fullName evidence="3">dynamin GTPase</fullName>
        <ecNumber evidence="3">3.6.5.5</ecNumber>
    </recommendedName>
</protein>
<evidence type="ECO:0000256" key="6">
    <source>
        <dbReference type="ARBA" id="ARBA00022787"/>
    </source>
</evidence>
<dbReference type="InterPro" id="IPR003130">
    <property type="entry name" value="GED"/>
</dbReference>
<feature type="domain" description="GED" evidence="15">
    <location>
        <begin position="656"/>
        <end position="747"/>
    </location>
</feature>
<evidence type="ECO:0000256" key="14">
    <source>
        <dbReference type="SAM" id="MobiDB-lite"/>
    </source>
</evidence>
<feature type="region of interest" description="Disordered" evidence="14">
    <location>
        <begin position="581"/>
        <end position="625"/>
    </location>
</feature>
<dbReference type="InterPro" id="IPR022812">
    <property type="entry name" value="Dynamin"/>
</dbReference>
<dbReference type="InterPro" id="IPR000375">
    <property type="entry name" value="Dynamin_stalk"/>
</dbReference>
<dbReference type="InterPro" id="IPR001401">
    <property type="entry name" value="Dynamin_GTPase"/>
</dbReference>
<dbReference type="GO" id="GO:0005829">
    <property type="term" value="C:cytosol"/>
    <property type="evidence" value="ECO:0007669"/>
    <property type="project" value="UniProtKB-SubCell"/>
</dbReference>
<dbReference type="InterPro" id="IPR045063">
    <property type="entry name" value="Dynamin_N"/>
</dbReference>
<dbReference type="PANTHER" id="PTHR11566">
    <property type="entry name" value="DYNAMIN"/>
    <property type="match status" value="1"/>
</dbReference>
<comment type="caution">
    <text evidence="17">The sequence shown here is derived from an EMBL/GenBank/DDBJ whole genome shotgun (WGS) entry which is preliminary data.</text>
</comment>
<evidence type="ECO:0000256" key="2">
    <source>
        <dbReference type="ARBA" id="ARBA00004514"/>
    </source>
</evidence>
<keyword evidence="4" id="KW-0963">Cytoplasm</keyword>
<keyword evidence="6" id="KW-1000">Mitochondrion outer membrane</keyword>
<dbReference type="PANTHER" id="PTHR11566:SF21">
    <property type="entry name" value="DYNAMIN RELATED PROTEIN 1, ISOFORM A"/>
    <property type="match status" value="1"/>
</dbReference>
<evidence type="ECO:0000259" key="15">
    <source>
        <dbReference type="PROSITE" id="PS51388"/>
    </source>
</evidence>
<dbReference type="GO" id="GO:0005741">
    <property type="term" value="C:mitochondrial outer membrane"/>
    <property type="evidence" value="ECO:0007669"/>
    <property type="project" value="UniProtKB-SubCell"/>
</dbReference>
<reference evidence="17" key="1">
    <citation type="submission" date="2022-01" db="EMBL/GenBank/DDBJ databases">
        <title>Genome Sequence Resource for Two Populations of Ditylenchus destructor, the Migratory Endoparasitic Phytonematode.</title>
        <authorList>
            <person name="Zhang H."/>
            <person name="Lin R."/>
            <person name="Xie B."/>
        </authorList>
    </citation>
    <scope>NUCLEOTIDE SEQUENCE</scope>
    <source>
        <strain evidence="17">BazhouSP</strain>
    </source>
</reference>
<keyword evidence="10 13" id="KW-0342">GTP-binding</keyword>
<dbReference type="SMART" id="SM00053">
    <property type="entry name" value="DYNc"/>
    <property type="match status" value="1"/>
</dbReference>
<dbReference type="GO" id="GO:0008017">
    <property type="term" value="F:microtubule binding"/>
    <property type="evidence" value="ECO:0007669"/>
    <property type="project" value="TreeGrafter"/>
</dbReference>
<comment type="similarity">
    <text evidence="13">Belongs to the TRAFAC class dynamin-like GTPase superfamily. Dynamin/Fzo/YdjA family.</text>
</comment>
<keyword evidence="11" id="KW-0472">Membrane</keyword>
<dbReference type="AlphaFoldDB" id="A0AAD4R5C2"/>
<dbReference type="Gene3D" id="1.20.120.1240">
    <property type="entry name" value="Dynamin, middle domain"/>
    <property type="match status" value="2"/>
</dbReference>
<dbReference type="CDD" id="cd08771">
    <property type="entry name" value="DLP_1"/>
    <property type="match status" value="1"/>
</dbReference>
<dbReference type="SUPFAM" id="SSF52540">
    <property type="entry name" value="P-loop containing nucleoside triphosphate hydrolases"/>
    <property type="match status" value="1"/>
</dbReference>
<dbReference type="Proteomes" id="UP001201812">
    <property type="component" value="Unassembled WGS sequence"/>
</dbReference>
<feature type="compositionally biased region" description="Polar residues" evidence="14">
    <location>
        <begin position="586"/>
        <end position="597"/>
    </location>
</feature>
<evidence type="ECO:0000256" key="7">
    <source>
        <dbReference type="ARBA" id="ARBA00022801"/>
    </source>
</evidence>
<keyword evidence="18" id="KW-1185">Reference proteome</keyword>
<dbReference type="GO" id="GO:0016559">
    <property type="term" value="P:peroxisome fission"/>
    <property type="evidence" value="ECO:0007669"/>
    <property type="project" value="TreeGrafter"/>
</dbReference>
<organism evidence="17 18">
    <name type="scientific">Ditylenchus destructor</name>
    <dbReference type="NCBI Taxonomy" id="166010"/>
    <lineage>
        <taxon>Eukaryota</taxon>
        <taxon>Metazoa</taxon>
        <taxon>Ecdysozoa</taxon>
        <taxon>Nematoda</taxon>
        <taxon>Chromadorea</taxon>
        <taxon>Rhabditida</taxon>
        <taxon>Tylenchina</taxon>
        <taxon>Tylenchomorpha</taxon>
        <taxon>Sphaerularioidea</taxon>
        <taxon>Anguinidae</taxon>
        <taxon>Anguininae</taxon>
        <taxon>Ditylenchus</taxon>
    </lineage>
</organism>